<comment type="caution">
    <text evidence="1">The sequence shown here is derived from an EMBL/GenBank/DDBJ whole genome shotgun (WGS) entry which is preliminary data.</text>
</comment>
<gene>
    <name evidence="1" type="ORF">FCM35_KLT01291</name>
</gene>
<dbReference type="Proteomes" id="UP000623129">
    <property type="component" value="Unassembled WGS sequence"/>
</dbReference>
<organism evidence="1 2">
    <name type="scientific">Carex littledalei</name>
    <dbReference type="NCBI Taxonomy" id="544730"/>
    <lineage>
        <taxon>Eukaryota</taxon>
        <taxon>Viridiplantae</taxon>
        <taxon>Streptophyta</taxon>
        <taxon>Embryophyta</taxon>
        <taxon>Tracheophyta</taxon>
        <taxon>Spermatophyta</taxon>
        <taxon>Magnoliopsida</taxon>
        <taxon>Liliopsida</taxon>
        <taxon>Poales</taxon>
        <taxon>Cyperaceae</taxon>
        <taxon>Cyperoideae</taxon>
        <taxon>Cariceae</taxon>
        <taxon>Carex</taxon>
        <taxon>Carex subgen. Euthyceras</taxon>
    </lineage>
</organism>
<keyword evidence="2" id="KW-1185">Reference proteome</keyword>
<name>A0A833VMZ1_9POAL</name>
<dbReference type="OrthoDB" id="432169at2759"/>
<evidence type="ECO:0000313" key="2">
    <source>
        <dbReference type="Proteomes" id="UP000623129"/>
    </source>
</evidence>
<reference evidence="1" key="1">
    <citation type="submission" date="2020-01" db="EMBL/GenBank/DDBJ databases">
        <title>Genome sequence of Kobresia littledalei, the first chromosome-level genome in the family Cyperaceae.</title>
        <authorList>
            <person name="Qu G."/>
        </authorList>
    </citation>
    <scope>NUCLEOTIDE SEQUENCE</scope>
    <source>
        <strain evidence="1">C.B.Clarke</strain>
        <tissue evidence="1">Leaf</tissue>
    </source>
</reference>
<dbReference type="AlphaFoldDB" id="A0A833VMZ1"/>
<protein>
    <submittedName>
        <fullName evidence="1">Putative monodehydroascorbate reductase</fullName>
    </submittedName>
</protein>
<dbReference type="EMBL" id="SWLB01000010">
    <property type="protein sequence ID" value="KAF3333600.1"/>
    <property type="molecule type" value="Genomic_DNA"/>
</dbReference>
<proteinExistence type="predicted"/>
<accession>A0A833VMZ1</accession>
<sequence length="157" mass="17788">MRSEEAILSKNWVLSRAYLGTLFFCGVQKHFPFKLECDLYQYSIGSVCGGSAIYGEDADFYENYYKARGVKFVKGNVLTSFENDLSGKANDQAYISIYYNLELNFAYWKGRVGLSIPIVTKLTKLSNDAALSVEFTKSRIVAAIPGTLFCIWELRCY</sequence>
<evidence type="ECO:0000313" key="1">
    <source>
        <dbReference type="EMBL" id="KAF3333600.1"/>
    </source>
</evidence>